<sequence length="75" mass="8247">MMLKSLLVGLLILFANSSYALVLEDSAKDYEKAEQWASFSLTDMMGRLIVTRAGTEDARSGASLAVTYPTIERVE</sequence>
<name>A0A1S8CXQ8_9GAMM</name>
<evidence type="ECO:0000313" key="2">
    <source>
        <dbReference type="EMBL" id="ONG41383.1"/>
    </source>
</evidence>
<keyword evidence="1" id="KW-0732">Signal</keyword>
<accession>A0A1S8CXQ8</accession>
<gene>
    <name evidence="2" type="ORF">BKE30_04885</name>
</gene>
<protein>
    <submittedName>
        <fullName evidence="2">Uncharacterized protein</fullName>
    </submittedName>
</protein>
<dbReference type="AlphaFoldDB" id="A0A1S8CXQ8"/>
<feature type="signal peptide" evidence="1">
    <location>
        <begin position="1"/>
        <end position="20"/>
    </location>
</feature>
<dbReference type="STRING" id="1907941.BKE30_04885"/>
<reference evidence="2 3" key="1">
    <citation type="submission" date="2016-10" db="EMBL/GenBank/DDBJ databases">
        <title>Draft Genome sequence of Alkanindiges sp. strain H1.</title>
        <authorList>
            <person name="Subhash Y."/>
            <person name="Lee S."/>
        </authorList>
    </citation>
    <scope>NUCLEOTIDE SEQUENCE [LARGE SCALE GENOMIC DNA]</scope>
    <source>
        <strain evidence="2 3">H1</strain>
    </source>
</reference>
<proteinExistence type="predicted"/>
<feature type="chain" id="PRO_5012955702" evidence="1">
    <location>
        <begin position="21"/>
        <end position="75"/>
    </location>
</feature>
<keyword evidence="3" id="KW-1185">Reference proteome</keyword>
<dbReference type="Proteomes" id="UP000192132">
    <property type="component" value="Unassembled WGS sequence"/>
</dbReference>
<comment type="caution">
    <text evidence="2">The sequence shown here is derived from an EMBL/GenBank/DDBJ whole genome shotgun (WGS) entry which is preliminary data.</text>
</comment>
<organism evidence="2 3">
    <name type="scientific">Alkanindiges hydrocarboniclasticus</name>
    <dbReference type="NCBI Taxonomy" id="1907941"/>
    <lineage>
        <taxon>Bacteria</taxon>
        <taxon>Pseudomonadati</taxon>
        <taxon>Pseudomonadota</taxon>
        <taxon>Gammaproteobacteria</taxon>
        <taxon>Moraxellales</taxon>
        <taxon>Moraxellaceae</taxon>
        <taxon>Alkanindiges</taxon>
    </lineage>
</organism>
<dbReference type="EMBL" id="MLCN01000011">
    <property type="protein sequence ID" value="ONG41383.1"/>
    <property type="molecule type" value="Genomic_DNA"/>
</dbReference>
<evidence type="ECO:0000256" key="1">
    <source>
        <dbReference type="SAM" id="SignalP"/>
    </source>
</evidence>
<evidence type="ECO:0000313" key="3">
    <source>
        <dbReference type="Proteomes" id="UP000192132"/>
    </source>
</evidence>